<dbReference type="EMBL" id="CM000645">
    <property type="protein sequence ID" value="EED90476.1"/>
    <property type="molecule type" value="Genomic_DNA"/>
</dbReference>
<reference evidence="8 9" key="1">
    <citation type="journal article" date="2004" name="Science">
        <title>The genome of the diatom Thalassiosira pseudonana: ecology, evolution, and metabolism.</title>
        <authorList>
            <person name="Armbrust E.V."/>
            <person name="Berges J.A."/>
            <person name="Bowler C."/>
            <person name="Green B.R."/>
            <person name="Martinez D."/>
            <person name="Putnam N.H."/>
            <person name="Zhou S."/>
            <person name="Allen A.E."/>
            <person name="Apt K.E."/>
            <person name="Bechner M."/>
            <person name="Brzezinski M.A."/>
            <person name="Chaal B.K."/>
            <person name="Chiovitti A."/>
            <person name="Davis A.K."/>
            <person name="Demarest M.S."/>
            <person name="Detter J.C."/>
            <person name="Glavina T."/>
            <person name="Goodstein D."/>
            <person name="Hadi M.Z."/>
            <person name="Hellsten U."/>
            <person name="Hildebrand M."/>
            <person name="Jenkins B.D."/>
            <person name="Jurka J."/>
            <person name="Kapitonov V.V."/>
            <person name="Kroger N."/>
            <person name="Lau W.W."/>
            <person name="Lane T.W."/>
            <person name="Larimer F.W."/>
            <person name="Lippmeier J.C."/>
            <person name="Lucas S."/>
            <person name="Medina M."/>
            <person name="Montsant A."/>
            <person name="Obornik M."/>
            <person name="Parker M.S."/>
            <person name="Palenik B."/>
            <person name="Pazour G.J."/>
            <person name="Richardson P.M."/>
            <person name="Rynearson T.A."/>
            <person name="Saito M.A."/>
            <person name="Schwartz D.C."/>
            <person name="Thamatrakoln K."/>
            <person name="Valentin K."/>
            <person name="Vardi A."/>
            <person name="Wilkerson F.P."/>
            <person name="Rokhsar D.S."/>
        </authorList>
    </citation>
    <scope>NUCLEOTIDE SEQUENCE [LARGE SCALE GENOMIC DNA]</scope>
    <source>
        <strain evidence="8 9">CCMP1335</strain>
    </source>
</reference>
<name>B8C8F8_THAPS</name>
<evidence type="ECO:0000256" key="6">
    <source>
        <dbReference type="SAM" id="MobiDB-lite"/>
    </source>
</evidence>
<evidence type="ECO:0000256" key="2">
    <source>
        <dbReference type="ARBA" id="ARBA00007049"/>
    </source>
</evidence>
<dbReference type="Pfam" id="PF01988">
    <property type="entry name" value="VIT1"/>
    <property type="match status" value="1"/>
</dbReference>
<dbReference type="InterPro" id="IPR008217">
    <property type="entry name" value="Ccc1_fam"/>
</dbReference>
<dbReference type="GO" id="GO:0005384">
    <property type="term" value="F:manganese ion transmembrane transporter activity"/>
    <property type="evidence" value="ECO:0000318"/>
    <property type="project" value="GO_Central"/>
</dbReference>
<proteinExistence type="inferred from homology"/>
<gene>
    <name evidence="8" type="ORF">THAPSDRAFT_8111</name>
</gene>
<dbReference type="PANTHER" id="PTHR31851">
    <property type="entry name" value="FE(2+)/MN(2+) TRANSPORTER PCL1"/>
    <property type="match status" value="1"/>
</dbReference>
<feature type="transmembrane region" description="Helical" evidence="7">
    <location>
        <begin position="126"/>
        <end position="147"/>
    </location>
</feature>
<dbReference type="AlphaFoldDB" id="B8C8F8"/>
<keyword evidence="3 7" id="KW-0812">Transmembrane</keyword>
<dbReference type="GO" id="GO:0016020">
    <property type="term" value="C:membrane"/>
    <property type="evidence" value="ECO:0000318"/>
    <property type="project" value="GO_Central"/>
</dbReference>
<dbReference type="OMA" id="EADHYHT"/>
<evidence type="ECO:0000313" key="8">
    <source>
        <dbReference type="EMBL" id="EED90476.1"/>
    </source>
</evidence>
<reference evidence="8 9" key="2">
    <citation type="journal article" date="2008" name="Nature">
        <title>The Phaeodactylum genome reveals the evolutionary history of diatom genomes.</title>
        <authorList>
            <person name="Bowler C."/>
            <person name="Allen A.E."/>
            <person name="Badger J.H."/>
            <person name="Grimwood J."/>
            <person name="Jabbari K."/>
            <person name="Kuo A."/>
            <person name="Maheswari U."/>
            <person name="Martens C."/>
            <person name="Maumus F."/>
            <person name="Otillar R.P."/>
            <person name="Rayko E."/>
            <person name="Salamov A."/>
            <person name="Vandepoele K."/>
            <person name="Beszteri B."/>
            <person name="Gruber A."/>
            <person name="Heijde M."/>
            <person name="Katinka M."/>
            <person name="Mock T."/>
            <person name="Valentin K."/>
            <person name="Verret F."/>
            <person name="Berges J.A."/>
            <person name="Brownlee C."/>
            <person name="Cadoret J.P."/>
            <person name="Chiovitti A."/>
            <person name="Choi C.J."/>
            <person name="Coesel S."/>
            <person name="De Martino A."/>
            <person name="Detter J.C."/>
            <person name="Durkin C."/>
            <person name="Falciatore A."/>
            <person name="Fournet J."/>
            <person name="Haruta M."/>
            <person name="Huysman M.J."/>
            <person name="Jenkins B.D."/>
            <person name="Jiroutova K."/>
            <person name="Jorgensen R.E."/>
            <person name="Joubert Y."/>
            <person name="Kaplan A."/>
            <person name="Kroger N."/>
            <person name="Kroth P.G."/>
            <person name="La Roche J."/>
            <person name="Lindquist E."/>
            <person name="Lommer M."/>
            <person name="Martin-Jezequel V."/>
            <person name="Lopez P.J."/>
            <person name="Lucas S."/>
            <person name="Mangogna M."/>
            <person name="McGinnis K."/>
            <person name="Medlin L.K."/>
            <person name="Montsant A."/>
            <person name="Oudot-Le Secq M.P."/>
            <person name="Napoli C."/>
            <person name="Obornik M."/>
            <person name="Parker M.S."/>
            <person name="Petit J.L."/>
            <person name="Porcel B.M."/>
            <person name="Poulsen N."/>
            <person name="Robison M."/>
            <person name="Rychlewski L."/>
            <person name="Rynearson T.A."/>
            <person name="Schmutz J."/>
            <person name="Shapiro H."/>
            <person name="Siaut M."/>
            <person name="Stanley M."/>
            <person name="Sussman M.R."/>
            <person name="Taylor A.R."/>
            <person name="Vardi A."/>
            <person name="von Dassow P."/>
            <person name="Vyverman W."/>
            <person name="Willis A."/>
            <person name="Wyrwicz L.S."/>
            <person name="Rokhsar D.S."/>
            <person name="Weissenbach J."/>
            <person name="Armbrust E.V."/>
            <person name="Green B.R."/>
            <person name="Van de Peer Y."/>
            <person name="Grigoriev I.V."/>
        </authorList>
    </citation>
    <scope>NUCLEOTIDE SEQUENCE [LARGE SCALE GENOMIC DNA]</scope>
    <source>
        <strain evidence="8 9">CCMP1335</strain>
    </source>
</reference>
<keyword evidence="5 7" id="KW-0472">Membrane</keyword>
<evidence type="ECO:0000256" key="1">
    <source>
        <dbReference type="ARBA" id="ARBA00004127"/>
    </source>
</evidence>
<evidence type="ECO:0000313" key="9">
    <source>
        <dbReference type="Proteomes" id="UP000001449"/>
    </source>
</evidence>
<sequence length="355" mass="37779">MTCNNCNVDVENDGGIRSTTSTSYGSLHDVSHQHIQGNKNESSRESSASSSASNSGLSMHHVLHDDSSPSSATNTVRSTAITTEYGSDDFKGIDKTQYKTHCTEPHHPAHREHLHKSRQYYRDMMLGVNDGLVSTLLLVAGVVGGGMDVKSTLLTAVSGAIAGAISMFAGEYVATKSQNEVMTGVKEMQELSSLLSLIGLPDSSPNLSNDNNDNVEDTTEQHVANLLEARELKRRITRYYGSNPDALLKIMIALELGVIDEEIRSPLVAGGASLSLFFIGALPSTIPFAFVTDPVLGLVAAGVATGVFLMLVGAVKCWATRGNMLMAAMENLLITVFGGGVAFAIGIGFQNLIDR</sequence>
<protein>
    <submittedName>
        <fullName evidence="8">Uncharacterized protein</fullName>
    </submittedName>
</protein>
<feature type="transmembrane region" description="Helical" evidence="7">
    <location>
        <begin position="153"/>
        <end position="174"/>
    </location>
</feature>
<feature type="transmembrane region" description="Helical" evidence="7">
    <location>
        <begin position="331"/>
        <end position="353"/>
    </location>
</feature>
<dbReference type="GO" id="GO:0030026">
    <property type="term" value="P:intracellular manganese ion homeostasis"/>
    <property type="evidence" value="ECO:0000318"/>
    <property type="project" value="GO_Central"/>
</dbReference>
<evidence type="ECO:0000256" key="4">
    <source>
        <dbReference type="ARBA" id="ARBA00022989"/>
    </source>
</evidence>
<organism evidence="8 9">
    <name type="scientific">Thalassiosira pseudonana</name>
    <name type="common">Marine diatom</name>
    <name type="synonym">Cyclotella nana</name>
    <dbReference type="NCBI Taxonomy" id="35128"/>
    <lineage>
        <taxon>Eukaryota</taxon>
        <taxon>Sar</taxon>
        <taxon>Stramenopiles</taxon>
        <taxon>Ochrophyta</taxon>
        <taxon>Bacillariophyta</taxon>
        <taxon>Coscinodiscophyceae</taxon>
        <taxon>Thalassiosirophycidae</taxon>
        <taxon>Thalassiosirales</taxon>
        <taxon>Thalassiosiraceae</taxon>
        <taxon>Thalassiosira</taxon>
    </lineage>
</organism>
<accession>B8C8F8</accession>
<evidence type="ECO:0000256" key="5">
    <source>
        <dbReference type="ARBA" id="ARBA00023136"/>
    </source>
</evidence>
<comment type="similarity">
    <text evidence="2">Belongs to the CCC1 family.</text>
</comment>
<feature type="compositionally biased region" description="Low complexity" evidence="6">
    <location>
        <begin position="45"/>
        <end position="55"/>
    </location>
</feature>
<dbReference type="GO" id="GO:0012505">
    <property type="term" value="C:endomembrane system"/>
    <property type="evidence" value="ECO:0007669"/>
    <property type="project" value="UniProtKB-SubCell"/>
</dbReference>
<dbReference type="InParanoid" id="B8C8F8"/>
<comment type="subcellular location">
    <subcellularLocation>
        <location evidence="1">Endomembrane system</location>
        <topology evidence="1">Multi-pass membrane protein</topology>
    </subcellularLocation>
</comment>
<feature type="transmembrane region" description="Helical" evidence="7">
    <location>
        <begin position="267"/>
        <end position="290"/>
    </location>
</feature>
<feature type="region of interest" description="Disordered" evidence="6">
    <location>
        <begin position="1"/>
        <end position="75"/>
    </location>
</feature>
<keyword evidence="4 7" id="KW-1133">Transmembrane helix</keyword>
<dbReference type="HOGENOM" id="CLU_781895_0_0_1"/>
<evidence type="ECO:0000256" key="7">
    <source>
        <dbReference type="SAM" id="Phobius"/>
    </source>
</evidence>
<dbReference type="RefSeq" id="XP_002292501.1">
    <property type="nucleotide sequence ID" value="XM_002292465.1"/>
</dbReference>
<dbReference type="eggNOG" id="KOG4473">
    <property type="taxonomic scope" value="Eukaryota"/>
</dbReference>
<evidence type="ECO:0000256" key="3">
    <source>
        <dbReference type="ARBA" id="ARBA00022692"/>
    </source>
</evidence>
<feature type="transmembrane region" description="Helical" evidence="7">
    <location>
        <begin position="296"/>
        <end position="319"/>
    </location>
</feature>
<dbReference type="STRING" id="35128.B8C8F8"/>
<keyword evidence="9" id="KW-1185">Reference proteome</keyword>
<dbReference type="Proteomes" id="UP000001449">
    <property type="component" value="Chromosome 9"/>
</dbReference>
<dbReference type="GO" id="GO:0005381">
    <property type="term" value="F:iron ion transmembrane transporter activity"/>
    <property type="evidence" value="ECO:0000318"/>
    <property type="project" value="GO_Central"/>
</dbReference>
<dbReference type="PaxDb" id="35128-Thaps8111"/>
<dbReference type="GeneID" id="7450956"/>
<dbReference type="KEGG" id="tps:THAPSDRAFT_8111"/>